<dbReference type="InterPro" id="IPR016211">
    <property type="entry name" value="Glu/Phe/Leu/Val/Trp_DH_bac/arc"/>
</dbReference>
<comment type="similarity">
    <text evidence="1 6">Belongs to the Glu/Leu/Phe/Val dehydrogenases family.</text>
</comment>
<dbReference type="OrthoDB" id="9803297at2"/>
<dbReference type="PANTHER" id="PTHR42722:SF1">
    <property type="entry name" value="VALINE DEHYDROGENASE"/>
    <property type="match status" value="1"/>
</dbReference>
<evidence type="ECO:0000256" key="6">
    <source>
        <dbReference type="RuleBase" id="RU004417"/>
    </source>
</evidence>
<dbReference type="Pfam" id="PF00208">
    <property type="entry name" value="ELFV_dehydrog"/>
    <property type="match status" value="1"/>
</dbReference>
<evidence type="ECO:0000256" key="2">
    <source>
        <dbReference type="ARBA" id="ARBA00023002"/>
    </source>
</evidence>
<dbReference type="Pfam" id="PF02812">
    <property type="entry name" value="ELFV_dehydrog_N"/>
    <property type="match status" value="1"/>
</dbReference>
<reference evidence="8 9" key="1">
    <citation type="submission" date="2014-05" db="EMBL/GenBank/DDBJ databases">
        <title>Draft Genome Sequence of Nitratireductor basaltis Strain UMTGB225, A Marine Bacterium Isolated from Green Barrel Tunicate.</title>
        <authorList>
            <person name="Gan H.Y."/>
        </authorList>
    </citation>
    <scope>NUCLEOTIDE SEQUENCE [LARGE SCALE GENOMIC DNA]</scope>
    <source>
        <strain evidence="8 9">UMTGB225</strain>
    </source>
</reference>
<feature type="domain" description="Glutamate/phenylalanine/leucine/valine/L-tryptophan dehydrogenase C-terminal" evidence="7">
    <location>
        <begin position="168"/>
        <end position="373"/>
    </location>
</feature>
<dbReference type="SUPFAM" id="SSF53223">
    <property type="entry name" value="Aminoacid dehydrogenase-like, N-terminal domain"/>
    <property type="match status" value="1"/>
</dbReference>
<dbReference type="SUPFAM" id="SSF51735">
    <property type="entry name" value="NAD(P)-binding Rossmann-fold domains"/>
    <property type="match status" value="1"/>
</dbReference>
<dbReference type="eggNOG" id="COG0334">
    <property type="taxonomic scope" value="Bacteria"/>
</dbReference>
<evidence type="ECO:0000256" key="4">
    <source>
        <dbReference type="PIRSR" id="PIRSR000188-1"/>
    </source>
</evidence>
<dbReference type="SMART" id="SM00839">
    <property type="entry name" value="ELFV_dehydrog"/>
    <property type="match status" value="1"/>
</dbReference>
<feature type="binding site" evidence="5">
    <location>
        <begin position="204"/>
        <end position="209"/>
    </location>
    <ligand>
        <name>NAD(+)</name>
        <dbReference type="ChEBI" id="CHEBI:57540"/>
    </ligand>
</feature>
<protein>
    <submittedName>
        <fullName evidence="8">Leucine dehydrogenase</fullName>
    </submittedName>
</protein>
<name>A0A084U6Y1_9HYPH</name>
<evidence type="ECO:0000256" key="1">
    <source>
        <dbReference type="ARBA" id="ARBA00006382"/>
    </source>
</evidence>
<dbReference type="InterPro" id="IPR033524">
    <property type="entry name" value="Glu/Leu/Phe/Val_DH_AS"/>
</dbReference>
<dbReference type="PRINTS" id="PR00082">
    <property type="entry name" value="GLFDHDRGNASE"/>
</dbReference>
<dbReference type="InterPro" id="IPR006097">
    <property type="entry name" value="Glu/Leu/Phe/Val/Trp_DH_dimer"/>
</dbReference>
<proteinExistence type="inferred from homology"/>
<organism evidence="8 9">
    <name type="scientific">Nitratireductor basaltis</name>
    <dbReference type="NCBI Taxonomy" id="472175"/>
    <lineage>
        <taxon>Bacteria</taxon>
        <taxon>Pseudomonadati</taxon>
        <taxon>Pseudomonadota</taxon>
        <taxon>Alphaproteobacteria</taxon>
        <taxon>Hyphomicrobiales</taxon>
        <taxon>Phyllobacteriaceae</taxon>
        <taxon>Nitratireductor</taxon>
    </lineage>
</organism>
<dbReference type="GO" id="GO:0006520">
    <property type="term" value="P:amino acid metabolic process"/>
    <property type="evidence" value="ECO:0007669"/>
    <property type="project" value="InterPro"/>
</dbReference>
<dbReference type="PATRIC" id="fig|472175.3.peg.2964"/>
<sequence>MLHAHAQPTNLKLSTKNSTLQITDVTDQAAALEAYDGHERVWCGRDEERGLVALVGIHNTALGPALGGTRVWPHESFEAGMTDVLRLSRGMTYKAAVAGLPFGGGKAVIIADPKKDKTEALLEAYAEMLVALDGQYYTGEDVGLTLADADFIRERAPNISGTSKGGSGNPSPVTAEGVFLGLKAALAHKSGSDRLAGVLVAVQGLGSVGWSLCEKLHAEGAELVVADIDTDAVDRAANTFGARMADAGDILFVEADILAPCALGGLFSSDTIPQLKAGIIAGAANNQLARHEDARLLMERGILYAPDYVINAGGLMNVAAELAPGGYNREATMRKVTEIPRTLTAIFQKADAEKRPTNEVASDIAMARIADKRS</sequence>
<dbReference type="InterPro" id="IPR006096">
    <property type="entry name" value="Glu/Leu/Phe/Val/Trp_DH_C"/>
</dbReference>
<dbReference type="RefSeq" id="WP_081871251.1">
    <property type="nucleotide sequence ID" value="NZ_JMQM01000002.1"/>
</dbReference>
<dbReference type="InterPro" id="IPR036291">
    <property type="entry name" value="NAD(P)-bd_dom_sf"/>
</dbReference>
<dbReference type="PROSITE" id="PS00074">
    <property type="entry name" value="GLFV_DEHYDROGENASE"/>
    <property type="match status" value="1"/>
</dbReference>
<comment type="caution">
    <text evidence="8">The sequence shown here is derived from an EMBL/GenBank/DDBJ whole genome shotgun (WGS) entry which is preliminary data.</text>
</comment>
<evidence type="ECO:0000313" key="9">
    <source>
        <dbReference type="Proteomes" id="UP000053675"/>
    </source>
</evidence>
<dbReference type="EMBL" id="JMQM01000002">
    <property type="protein sequence ID" value="KFB08717.1"/>
    <property type="molecule type" value="Genomic_DNA"/>
</dbReference>
<dbReference type="GO" id="GO:0000166">
    <property type="term" value="F:nucleotide binding"/>
    <property type="evidence" value="ECO:0007669"/>
    <property type="project" value="UniProtKB-KW"/>
</dbReference>
<feature type="active site" description="Proton donor/acceptor" evidence="4">
    <location>
        <position position="106"/>
    </location>
</feature>
<dbReference type="Gene3D" id="3.40.50.720">
    <property type="entry name" value="NAD(P)-binding Rossmann-like Domain"/>
    <property type="match status" value="1"/>
</dbReference>
<keyword evidence="9" id="KW-1185">Reference proteome</keyword>
<dbReference type="InterPro" id="IPR046346">
    <property type="entry name" value="Aminoacid_DH-like_N_sf"/>
</dbReference>
<dbReference type="GO" id="GO:0016639">
    <property type="term" value="F:oxidoreductase activity, acting on the CH-NH2 group of donors, NAD or NADP as acceptor"/>
    <property type="evidence" value="ECO:0007669"/>
    <property type="project" value="InterPro"/>
</dbReference>
<evidence type="ECO:0000259" key="7">
    <source>
        <dbReference type="SMART" id="SM00839"/>
    </source>
</evidence>
<dbReference type="InterPro" id="IPR006095">
    <property type="entry name" value="Glu/Leu/Phe/Val/Trp_DH"/>
</dbReference>
<dbReference type="PANTHER" id="PTHR42722">
    <property type="entry name" value="LEUCINE DEHYDROGENASE"/>
    <property type="match status" value="1"/>
</dbReference>
<keyword evidence="3 5" id="KW-0520">NAD</keyword>
<accession>A0A084U6Y1</accession>
<keyword evidence="2 6" id="KW-0560">Oxidoreductase</keyword>
<evidence type="ECO:0000256" key="3">
    <source>
        <dbReference type="ARBA" id="ARBA00023027"/>
    </source>
</evidence>
<dbReference type="Proteomes" id="UP000053675">
    <property type="component" value="Unassembled WGS sequence"/>
</dbReference>
<evidence type="ECO:0000313" key="8">
    <source>
        <dbReference type="EMBL" id="KFB08717.1"/>
    </source>
</evidence>
<dbReference type="STRING" id="472175.EL18_02971"/>
<dbReference type="Gene3D" id="3.40.50.10860">
    <property type="entry name" value="Leucine Dehydrogenase, chain A, domain 1"/>
    <property type="match status" value="1"/>
</dbReference>
<dbReference type="CDD" id="cd01075">
    <property type="entry name" value="NAD_bind_Leu_Phe_Val_DH"/>
    <property type="match status" value="1"/>
</dbReference>
<dbReference type="PIRSF" id="PIRSF000188">
    <property type="entry name" value="Phe_leu_dh"/>
    <property type="match status" value="1"/>
</dbReference>
<gene>
    <name evidence="8" type="ORF">EL18_02971</name>
</gene>
<keyword evidence="5" id="KW-0547">Nucleotide-binding</keyword>
<evidence type="ECO:0000256" key="5">
    <source>
        <dbReference type="PIRSR" id="PIRSR000188-2"/>
    </source>
</evidence>
<dbReference type="AlphaFoldDB" id="A0A084U6Y1"/>